<dbReference type="GO" id="GO:0003723">
    <property type="term" value="F:RNA binding"/>
    <property type="evidence" value="ECO:0007669"/>
    <property type="project" value="UniProtKB-UniRule"/>
</dbReference>
<evidence type="ECO:0000259" key="3">
    <source>
        <dbReference type="PROSITE" id="PS50102"/>
    </source>
</evidence>
<name>A0AAD7KPW5_QUISA</name>
<keyword evidence="1" id="KW-0694">RNA-binding</keyword>
<dbReference type="InterPro" id="IPR012677">
    <property type="entry name" value="Nucleotide-bd_a/b_plait_sf"/>
</dbReference>
<proteinExistence type="predicted"/>
<dbReference type="KEGG" id="qsa:O6P43_033125"/>
<evidence type="ECO:0000313" key="4">
    <source>
        <dbReference type="EMBL" id="KAJ7943597.1"/>
    </source>
</evidence>
<organism evidence="4 5">
    <name type="scientific">Quillaja saponaria</name>
    <name type="common">Soap bark tree</name>
    <dbReference type="NCBI Taxonomy" id="32244"/>
    <lineage>
        <taxon>Eukaryota</taxon>
        <taxon>Viridiplantae</taxon>
        <taxon>Streptophyta</taxon>
        <taxon>Embryophyta</taxon>
        <taxon>Tracheophyta</taxon>
        <taxon>Spermatophyta</taxon>
        <taxon>Magnoliopsida</taxon>
        <taxon>eudicotyledons</taxon>
        <taxon>Gunneridae</taxon>
        <taxon>Pentapetalae</taxon>
        <taxon>rosids</taxon>
        <taxon>fabids</taxon>
        <taxon>Fabales</taxon>
        <taxon>Quillajaceae</taxon>
        <taxon>Quillaja</taxon>
    </lineage>
</organism>
<feature type="domain" description="RRM" evidence="3">
    <location>
        <begin position="64"/>
        <end position="151"/>
    </location>
</feature>
<evidence type="ECO:0000256" key="2">
    <source>
        <dbReference type="SAM" id="MobiDB-lite"/>
    </source>
</evidence>
<dbReference type="EMBL" id="JARAOO010000014">
    <property type="protein sequence ID" value="KAJ7943597.1"/>
    <property type="molecule type" value="Genomic_DNA"/>
</dbReference>
<evidence type="ECO:0000256" key="1">
    <source>
        <dbReference type="PROSITE-ProRule" id="PRU00176"/>
    </source>
</evidence>
<comment type="caution">
    <text evidence="4">The sequence shown here is derived from an EMBL/GenBank/DDBJ whole genome shotgun (WGS) entry which is preliminary data.</text>
</comment>
<feature type="compositionally biased region" description="Basic and acidic residues" evidence="2">
    <location>
        <begin position="226"/>
        <end position="240"/>
    </location>
</feature>
<dbReference type="InterPro" id="IPR035979">
    <property type="entry name" value="RBD_domain_sf"/>
</dbReference>
<dbReference type="SUPFAM" id="SSF54928">
    <property type="entry name" value="RNA-binding domain, RBD"/>
    <property type="match status" value="1"/>
</dbReference>
<dbReference type="InterPro" id="IPR000504">
    <property type="entry name" value="RRM_dom"/>
</dbReference>
<dbReference type="PROSITE" id="PS50102">
    <property type="entry name" value="RRM"/>
    <property type="match status" value="1"/>
</dbReference>
<dbReference type="Proteomes" id="UP001163823">
    <property type="component" value="Chromosome 14"/>
</dbReference>
<dbReference type="AlphaFoldDB" id="A0AAD7KPW5"/>
<feature type="region of interest" description="Disordered" evidence="2">
    <location>
        <begin position="209"/>
        <end position="248"/>
    </location>
</feature>
<sequence>MNDWVKQKPRGFGEGKVYDTSIEDKLFEELKHIRQAQAANLNKLKNNPIEPSSKKVPDAAPSRVRVRLVNLPKKKNIQRDLKSAFQGIPGIIDIIPAVSGNKKTKDPICKGFAFVDFRSEEAAARFVQLYSTQNIAFGKVQKLIKCEILNSKSSSSDCLQASDNHNAAAQLTIPASEANINGTSIVNDPTLDSLEITYDDSDDLVEEPFREESPKVAENLQSDNASKVDVDDGVEPRENSEADSLSSMQLEINSTTESKISAKGKVKNAPQKKLLSKGKVKVPKLGIPGSAKRLKIKEKAVLTDVFSKYGRKAELASKTD</sequence>
<reference evidence="4" key="1">
    <citation type="journal article" date="2023" name="Science">
        <title>Elucidation of the pathway for biosynthesis of saponin adjuvants from the soapbark tree.</title>
        <authorList>
            <person name="Reed J."/>
            <person name="Orme A."/>
            <person name="El-Demerdash A."/>
            <person name="Owen C."/>
            <person name="Martin L.B.B."/>
            <person name="Misra R.C."/>
            <person name="Kikuchi S."/>
            <person name="Rejzek M."/>
            <person name="Martin A.C."/>
            <person name="Harkess A."/>
            <person name="Leebens-Mack J."/>
            <person name="Louveau T."/>
            <person name="Stephenson M.J."/>
            <person name="Osbourn A."/>
        </authorList>
    </citation>
    <scope>NUCLEOTIDE SEQUENCE</scope>
    <source>
        <tissue evidence="4">Leaf</tissue>
    </source>
</reference>
<dbReference type="PANTHER" id="PTHR37200:SF1">
    <property type="entry name" value="RNA-BINDING (RRM_RBD_RNP MOTIFS) FAMILY PROTEIN"/>
    <property type="match status" value="1"/>
</dbReference>
<evidence type="ECO:0000313" key="5">
    <source>
        <dbReference type="Proteomes" id="UP001163823"/>
    </source>
</evidence>
<dbReference type="PANTHER" id="PTHR37200">
    <property type="entry name" value="RNA-BINDING (RRM/RBD/RNP MOTIFS) FAMILY PROTEIN"/>
    <property type="match status" value="1"/>
</dbReference>
<dbReference type="CDD" id="cd00590">
    <property type="entry name" value="RRM_SF"/>
    <property type="match status" value="1"/>
</dbReference>
<keyword evidence="5" id="KW-1185">Reference proteome</keyword>
<accession>A0AAD7KPW5</accession>
<dbReference type="Gene3D" id="3.30.70.330">
    <property type="match status" value="1"/>
</dbReference>
<gene>
    <name evidence="4" type="ORF">O6P43_033125</name>
</gene>
<protein>
    <submittedName>
        <fullName evidence="4">RNA binding protein</fullName>
    </submittedName>
</protein>